<keyword evidence="2" id="KW-1185">Reference proteome</keyword>
<dbReference type="Gene3D" id="1.10.260.40">
    <property type="entry name" value="lambda repressor-like DNA-binding domains"/>
    <property type="match status" value="1"/>
</dbReference>
<dbReference type="SUPFAM" id="SSF47413">
    <property type="entry name" value="lambda repressor-like DNA-binding domains"/>
    <property type="match status" value="1"/>
</dbReference>
<proteinExistence type="predicted"/>
<accession>A0A1E5D5J9</accession>
<dbReference type="AlphaFoldDB" id="A0A1E5D5J9"/>
<evidence type="ECO:0000313" key="2">
    <source>
        <dbReference type="Proteomes" id="UP000094165"/>
    </source>
</evidence>
<comment type="caution">
    <text evidence="1">The sequence shown here is derived from an EMBL/GenBank/DDBJ whole genome shotgun (WGS) entry which is preliminary data.</text>
</comment>
<dbReference type="EMBL" id="AJYW02000048">
    <property type="protein sequence ID" value="OEE78450.1"/>
    <property type="molecule type" value="Genomic_DNA"/>
</dbReference>
<sequence length="115" mass="13099">MEFIEEDRVALYDTWMSQKAKMHITQMAMAKKLGLSQIEFSQLIRGGSQLTMGFVTQFCRLMRVEPTQILPSLIKGGLGEKQIVYLRNTISVDGTIQNVYVEGNQVIVEYSHLVE</sequence>
<protein>
    <submittedName>
        <fullName evidence="1">L-threonine 3-dehydrogenase</fullName>
    </submittedName>
</protein>
<dbReference type="Proteomes" id="UP000094165">
    <property type="component" value="Unassembled WGS sequence"/>
</dbReference>
<organism evidence="1 2">
    <name type="scientific">Vibrio genomosp. F6 str. FF-238</name>
    <dbReference type="NCBI Taxonomy" id="1191298"/>
    <lineage>
        <taxon>Bacteria</taxon>
        <taxon>Pseudomonadati</taxon>
        <taxon>Pseudomonadota</taxon>
        <taxon>Gammaproteobacteria</taxon>
        <taxon>Vibrionales</taxon>
        <taxon>Vibrionaceae</taxon>
        <taxon>Vibrio</taxon>
    </lineage>
</organism>
<dbReference type="InterPro" id="IPR010982">
    <property type="entry name" value="Lambda_DNA-bd_dom_sf"/>
</dbReference>
<reference evidence="1 2" key="1">
    <citation type="journal article" date="2012" name="Science">
        <title>Ecological populations of bacteria act as socially cohesive units of antibiotic production and resistance.</title>
        <authorList>
            <person name="Cordero O.X."/>
            <person name="Wildschutte H."/>
            <person name="Kirkup B."/>
            <person name="Proehl S."/>
            <person name="Ngo L."/>
            <person name="Hussain F."/>
            <person name="Le Roux F."/>
            <person name="Mincer T."/>
            <person name="Polz M.F."/>
        </authorList>
    </citation>
    <scope>NUCLEOTIDE SEQUENCE [LARGE SCALE GENOMIC DNA]</scope>
    <source>
        <strain evidence="1 2">FF-238</strain>
    </source>
</reference>
<dbReference type="RefSeq" id="WP_017051874.1">
    <property type="nucleotide sequence ID" value="NZ_AJYW02000048.1"/>
</dbReference>
<name>A0A1E5D5J9_9VIBR</name>
<gene>
    <name evidence="1" type="ORF">A130_13305</name>
</gene>
<evidence type="ECO:0000313" key="1">
    <source>
        <dbReference type="EMBL" id="OEE78450.1"/>
    </source>
</evidence>
<dbReference type="GO" id="GO:0003677">
    <property type="term" value="F:DNA binding"/>
    <property type="evidence" value="ECO:0007669"/>
    <property type="project" value="InterPro"/>
</dbReference>